<evidence type="ECO:0000313" key="8">
    <source>
        <dbReference type="Proteomes" id="UP000502248"/>
    </source>
</evidence>
<evidence type="ECO:0000256" key="4">
    <source>
        <dbReference type="ARBA" id="ARBA00022801"/>
    </source>
</evidence>
<dbReference type="AlphaFoldDB" id="A0A7Z2VNZ3"/>
<keyword evidence="5 6" id="KW-0326">Glycosidase</keyword>
<protein>
    <recommendedName>
        <fullName evidence="3 6">Arabinogalactan endo-beta-1,4-galactanase</fullName>
        <ecNumber evidence="3 6">3.2.1.89</ecNumber>
    </recommendedName>
</protein>
<feature type="chain" id="PRO_5039745232" description="Arabinogalactan endo-beta-1,4-galactanase" evidence="6">
    <location>
        <begin position="26"/>
        <end position="578"/>
    </location>
</feature>
<feature type="signal peptide" evidence="6">
    <location>
        <begin position="1"/>
        <end position="25"/>
    </location>
</feature>
<comment type="catalytic activity">
    <reaction evidence="1 6">
        <text>The enzyme specifically hydrolyzes (1-&gt;4)-beta-D-galactosidic linkages in type I arabinogalactans.</text>
        <dbReference type="EC" id="3.2.1.89"/>
    </reaction>
</comment>
<organism evidence="7 8">
    <name type="scientific">Cohnella herbarum</name>
    <dbReference type="NCBI Taxonomy" id="2728023"/>
    <lineage>
        <taxon>Bacteria</taxon>
        <taxon>Bacillati</taxon>
        <taxon>Bacillota</taxon>
        <taxon>Bacilli</taxon>
        <taxon>Bacillales</taxon>
        <taxon>Paenibacillaceae</taxon>
        <taxon>Cohnella</taxon>
    </lineage>
</organism>
<dbReference type="KEGG" id="cheb:HH215_27640"/>
<keyword evidence="8" id="KW-1185">Reference proteome</keyword>
<evidence type="ECO:0000313" key="7">
    <source>
        <dbReference type="EMBL" id="QJD86574.1"/>
    </source>
</evidence>
<dbReference type="InterPro" id="IPR017853">
    <property type="entry name" value="GH"/>
</dbReference>
<dbReference type="GO" id="GO:0045490">
    <property type="term" value="P:pectin catabolic process"/>
    <property type="evidence" value="ECO:0007669"/>
    <property type="project" value="TreeGrafter"/>
</dbReference>
<dbReference type="SUPFAM" id="SSF51445">
    <property type="entry name" value="(Trans)glycosidases"/>
    <property type="match status" value="1"/>
</dbReference>
<dbReference type="EC" id="3.2.1.89" evidence="3 6"/>
<evidence type="ECO:0000256" key="2">
    <source>
        <dbReference type="ARBA" id="ARBA00010687"/>
    </source>
</evidence>
<proteinExistence type="inferred from homology"/>
<gene>
    <name evidence="7" type="ORF">HH215_27640</name>
</gene>
<keyword evidence="4 6" id="KW-0378">Hydrolase</keyword>
<dbReference type="Gene3D" id="3.20.20.80">
    <property type="entry name" value="Glycosidases"/>
    <property type="match status" value="1"/>
</dbReference>
<comment type="similarity">
    <text evidence="2 6">Belongs to the glycosyl hydrolase 53 family.</text>
</comment>
<dbReference type="RefSeq" id="WP_169282823.1">
    <property type="nucleotide sequence ID" value="NZ_CP051680.1"/>
</dbReference>
<evidence type="ECO:0000256" key="3">
    <source>
        <dbReference type="ARBA" id="ARBA00012556"/>
    </source>
</evidence>
<dbReference type="Proteomes" id="UP000502248">
    <property type="component" value="Chromosome"/>
</dbReference>
<evidence type="ECO:0000256" key="1">
    <source>
        <dbReference type="ARBA" id="ARBA00001695"/>
    </source>
</evidence>
<name>A0A7Z2VNZ3_9BACL</name>
<reference evidence="7 8" key="1">
    <citation type="submission" date="2020-04" db="EMBL/GenBank/DDBJ databases">
        <title>Genome sequencing of novel species.</title>
        <authorList>
            <person name="Heo J."/>
            <person name="Kim S.-J."/>
            <person name="Kim J.-S."/>
            <person name="Hong S.-B."/>
            <person name="Kwon S.-W."/>
        </authorList>
    </citation>
    <scope>NUCLEOTIDE SEQUENCE [LARGE SCALE GENOMIC DNA]</scope>
    <source>
        <strain evidence="7 8">MFER-1</strain>
    </source>
</reference>
<dbReference type="InterPro" id="IPR011683">
    <property type="entry name" value="Glyco_hydro_53"/>
</dbReference>
<evidence type="ECO:0000256" key="5">
    <source>
        <dbReference type="ARBA" id="ARBA00023295"/>
    </source>
</evidence>
<dbReference type="Pfam" id="PF07745">
    <property type="entry name" value="Glyco_hydro_53"/>
    <property type="match status" value="1"/>
</dbReference>
<dbReference type="GO" id="GO:0031218">
    <property type="term" value="F:arabinogalactan endo-1,4-beta-galactosidase activity"/>
    <property type="evidence" value="ECO:0007669"/>
    <property type="project" value="UniProtKB-EC"/>
</dbReference>
<accession>A0A7Z2VNZ3</accession>
<dbReference type="PANTHER" id="PTHR34983:SF1">
    <property type="entry name" value="ARABINOGALACTAN ENDO-BETA-1,4-GALACTANASE A"/>
    <property type="match status" value="1"/>
</dbReference>
<evidence type="ECO:0000256" key="6">
    <source>
        <dbReference type="RuleBase" id="RU361192"/>
    </source>
</evidence>
<dbReference type="PANTHER" id="PTHR34983">
    <property type="entry name" value="ARABINOGALACTAN ENDO-BETA-1,4-GALACTANASE A"/>
    <property type="match status" value="1"/>
</dbReference>
<dbReference type="EMBL" id="CP051680">
    <property type="protein sequence ID" value="QJD86574.1"/>
    <property type="molecule type" value="Genomic_DNA"/>
</dbReference>
<dbReference type="GO" id="GO:0015926">
    <property type="term" value="F:glucosidase activity"/>
    <property type="evidence" value="ECO:0007669"/>
    <property type="project" value="InterPro"/>
</dbReference>
<keyword evidence="6" id="KW-0732">Signal</keyword>
<sequence length="578" mass="62889">MFRRGSFKLVLTAALALAVSFPAFGSQVANATTPFRVGMSISPFADSQLAAGVKYTDGSMTADDIGELTTMYKNHGANEVFVRVSTDSAYPSVGTNHSLARALERADTAIAASLPLNVELGLWKHYGDFAGQPQPDFSEYPSITLPGAWETLTIGQMVDALEQYGALVAQKFEDKGVTVNVWDLGNEVDFGTAGVSVAPMPGAYESEQGPNWYKAPNAVNPTIGTESVNSLLAMTEPARIAWLETNLWPYEAQLLNAVREGILTVFPDAKFSTHISQSLSGNFAIAFYEAMEDNGFPVDELGFSFFPSAFASSNDSILVFQYAMKAVKAHFAKPIFLAEFAYPSGAMSGTYAAWGNQQKGYLLKPEGQSELLRDLSSWAAALGFSGIRPWAPDLVYGGYGWEPLALFSSNPSSSLTKTAHGTIDSIALGAASPAIDAVPALMDGFENNNFTQIGWTNSGADIQSTYKYEGNYAARFNWSDSITHPLLYGTYFYHDIKVEYARFSPNFTSSQHFIAEWFDGTNWHTLEDISGTFAWEKKTFTLPASAANNVNFQLRFRSSGIGIVNYAYLDSVKVRGTM</sequence>